<evidence type="ECO:0000256" key="5">
    <source>
        <dbReference type="SAM" id="MobiDB-lite"/>
    </source>
</evidence>
<organism evidence="7 8">
    <name type="scientific">Vitrella brassicaformis (strain CCMP3155)</name>
    <dbReference type="NCBI Taxonomy" id="1169540"/>
    <lineage>
        <taxon>Eukaryota</taxon>
        <taxon>Sar</taxon>
        <taxon>Alveolata</taxon>
        <taxon>Colpodellida</taxon>
        <taxon>Vitrellaceae</taxon>
        <taxon>Vitrella</taxon>
    </lineage>
</organism>
<dbReference type="VEuPathDB" id="CryptoDB:Vbra_3330"/>
<evidence type="ECO:0000256" key="3">
    <source>
        <dbReference type="ARBA" id="ARBA00023004"/>
    </source>
</evidence>
<dbReference type="Proteomes" id="UP000041254">
    <property type="component" value="Unassembled WGS sequence"/>
</dbReference>
<dbReference type="InterPro" id="IPR026351">
    <property type="entry name" value="rSAM_ArsS-like"/>
</dbReference>
<feature type="compositionally biased region" description="Low complexity" evidence="5">
    <location>
        <begin position="51"/>
        <end position="62"/>
    </location>
</feature>
<dbReference type="PANTHER" id="PTHR43728">
    <property type="entry name" value="SLR0304 PROTEIN"/>
    <property type="match status" value="1"/>
</dbReference>
<dbReference type="NCBIfam" id="TIGR04167">
    <property type="entry name" value="rSAM_SeCys"/>
    <property type="match status" value="1"/>
</dbReference>
<feature type="domain" description="Radical SAM core" evidence="6">
    <location>
        <begin position="132"/>
        <end position="358"/>
    </location>
</feature>
<feature type="region of interest" description="Disordered" evidence="5">
    <location>
        <begin position="396"/>
        <end position="421"/>
    </location>
</feature>
<dbReference type="GO" id="GO:0003824">
    <property type="term" value="F:catalytic activity"/>
    <property type="evidence" value="ECO:0007669"/>
    <property type="project" value="InterPro"/>
</dbReference>
<dbReference type="InterPro" id="IPR007197">
    <property type="entry name" value="rSAM"/>
</dbReference>
<evidence type="ECO:0000313" key="8">
    <source>
        <dbReference type="Proteomes" id="UP000041254"/>
    </source>
</evidence>
<evidence type="ECO:0000313" key="7">
    <source>
        <dbReference type="EMBL" id="CEM25174.1"/>
    </source>
</evidence>
<dbReference type="PANTHER" id="PTHR43728:SF1">
    <property type="entry name" value="FE-S OXIDOREDUCTASE"/>
    <property type="match status" value="1"/>
</dbReference>
<dbReference type="InterPro" id="IPR013785">
    <property type="entry name" value="Aldolase_TIM"/>
</dbReference>
<dbReference type="Pfam" id="PF12345">
    <property type="entry name" value="DUF3641"/>
    <property type="match status" value="1"/>
</dbReference>
<dbReference type="PROSITE" id="PS51918">
    <property type="entry name" value="RADICAL_SAM"/>
    <property type="match status" value="1"/>
</dbReference>
<dbReference type="CDD" id="cd01335">
    <property type="entry name" value="Radical_SAM"/>
    <property type="match status" value="1"/>
</dbReference>
<evidence type="ECO:0000256" key="1">
    <source>
        <dbReference type="ARBA" id="ARBA00022691"/>
    </source>
</evidence>
<keyword evidence="4" id="KW-0411">Iron-sulfur</keyword>
<evidence type="ECO:0000256" key="4">
    <source>
        <dbReference type="ARBA" id="ARBA00023014"/>
    </source>
</evidence>
<protein>
    <recommendedName>
        <fullName evidence="6">Radical SAM core domain-containing protein</fullName>
    </recommendedName>
</protein>
<dbReference type="Gene3D" id="3.20.20.70">
    <property type="entry name" value="Aldolase class I"/>
    <property type="match status" value="1"/>
</dbReference>
<keyword evidence="1" id="KW-0949">S-adenosyl-L-methionine</keyword>
<reference evidence="7 8" key="1">
    <citation type="submission" date="2014-11" db="EMBL/GenBank/DDBJ databases">
        <authorList>
            <person name="Zhu J."/>
            <person name="Qi W."/>
            <person name="Song R."/>
        </authorList>
    </citation>
    <scope>NUCLEOTIDE SEQUENCE [LARGE SCALE GENOMIC DNA]</scope>
</reference>
<dbReference type="Pfam" id="PF04055">
    <property type="entry name" value="Radical_SAM"/>
    <property type="match status" value="1"/>
</dbReference>
<evidence type="ECO:0000259" key="6">
    <source>
        <dbReference type="PROSITE" id="PS51918"/>
    </source>
</evidence>
<keyword evidence="3" id="KW-0408">Iron</keyword>
<proteinExistence type="predicted"/>
<dbReference type="SFLD" id="SFLDS00029">
    <property type="entry name" value="Radical_SAM"/>
    <property type="match status" value="1"/>
</dbReference>
<accession>A0A0G4G9C3</accession>
<dbReference type="OrthoDB" id="418407at2759"/>
<dbReference type="EMBL" id="CDMY01000592">
    <property type="protein sequence ID" value="CEM25174.1"/>
    <property type="molecule type" value="Genomic_DNA"/>
</dbReference>
<feature type="region of interest" description="Disordered" evidence="5">
    <location>
        <begin position="26"/>
        <end position="66"/>
    </location>
</feature>
<dbReference type="GO" id="GO:0046872">
    <property type="term" value="F:metal ion binding"/>
    <property type="evidence" value="ECO:0007669"/>
    <property type="project" value="UniProtKB-KW"/>
</dbReference>
<keyword evidence="8" id="KW-1185">Reference proteome</keyword>
<dbReference type="AlphaFoldDB" id="A0A0G4G9C3"/>
<dbReference type="OMA" id="CHVNAGP"/>
<dbReference type="InParanoid" id="A0A0G4G9C3"/>
<evidence type="ECO:0000256" key="2">
    <source>
        <dbReference type="ARBA" id="ARBA00022723"/>
    </source>
</evidence>
<name>A0A0G4G9C3_VITBC</name>
<dbReference type="STRING" id="1169540.A0A0G4G9C3"/>
<dbReference type="InterPro" id="IPR024521">
    <property type="entry name" value="ArsS-like_C"/>
</dbReference>
<sequence length="453" mass="50465">MQRARWYYIYPPFRRFIVAHSIPRPSTAASSACGSPDIESTARRPSCRGFSSTTAAAASQSQPAHPESLIAQTLEEMAENKEYQATLDDLKKFGQKRLSLEEKKKRRRALHHLGLPGFDDFLRQRNIPLLKRDTVTTLQVNIGLYCNQACTHCHVEASPLRKADMMTPDIAARLIEVLDNTPTVTTLDITGGAPEMNPVFRTLVKEGRARNLDVIDRCNLTVLLEPGQEDLSAFLAAHQVHVIASLPCYSQKNVDSQRGRKVFERSIQALQELNGKGYGRPGTSLVLDLVYNPGGAFLPPDQATLEARYREELERDYGIVFNRLYCMTNMPIKRFADFLYKQGKLGEYMELLVNNFNPTTVDTVMCKSLVSVRWDGRLHDCDFNLALDMDLLPADGAPSQSDEADRPLPRSVLSSPPPSSTTLWDISSLNDLVNRRIASDTHCFGCTAGAGSS</sequence>
<dbReference type="SUPFAM" id="SSF102114">
    <property type="entry name" value="Radical SAM enzymes"/>
    <property type="match status" value="1"/>
</dbReference>
<keyword evidence="2" id="KW-0479">Metal-binding</keyword>
<dbReference type="InterPro" id="IPR058240">
    <property type="entry name" value="rSAM_sf"/>
</dbReference>
<dbReference type="GO" id="GO:0051536">
    <property type="term" value="F:iron-sulfur cluster binding"/>
    <property type="evidence" value="ECO:0007669"/>
    <property type="project" value="UniProtKB-KW"/>
</dbReference>
<gene>
    <name evidence="7" type="ORF">Vbra_3330</name>
</gene>